<dbReference type="Gene3D" id="1.10.1660.10">
    <property type="match status" value="1"/>
</dbReference>
<proteinExistence type="predicted"/>
<keyword evidence="3" id="KW-1185">Reference proteome</keyword>
<evidence type="ECO:0000313" key="3">
    <source>
        <dbReference type="Proteomes" id="UP001467674"/>
    </source>
</evidence>
<sequence length="30" mass="3631">MSTYFTIGEISKFFNIPIKTLRYYDEINLL</sequence>
<dbReference type="Proteomes" id="UP001467674">
    <property type="component" value="Unassembled WGS sequence"/>
</dbReference>
<evidence type="ECO:0000259" key="1">
    <source>
        <dbReference type="PROSITE" id="PS50937"/>
    </source>
</evidence>
<gene>
    <name evidence="2" type="ORF">ABQG71_21590</name>
</gene>
<dbReference type="RefSeq" id="WP_350387111.1">
    <property type="nucleotide sequence ID" value="NZ_JBEOME010000097.1"/>
</dbReference>
<dbReference type="GO" id="GO:0003677">
    <property type="term" value="F:DNA binding"/>
    <property type="evidence" value="ECO:0007669"/>
    <property type="project" value="UniProtKB-KW"/>
</dbReference>
<dbReference type="Pfam" id="PF00376">
    <property type="entry name" value="MerR"/>
    <property type="match status" value="1"/>
</dbReference>
<reference evidence="2 3" key="1">
    <citation type="submission" date="2024-06" db="EMBL/GenBank/DDBJ databases">
        <title>Construction of an artificial bacterial consortium using nitrogen cycle bacteria from Cuatro Cienegas Basin and a mangrove forest.</title>
        <authorList>
            <person name="Aguilera-Najera D."/>
            <person name="Marquez-Cianci L."/>
            <person name="Martinez-Perez E."/>
            <person name="Rosas-Barrera M."/>
            <person name="Rodriguez-Cruz U.E."/>
            <person name="Tapia-Lopez R."/>
            <person name="Eguiarte L.E."/>
            <person name="Souza-Saldivar V."/>
        </authorList>
    </citation>
    <scope>NUCLEOTIDE SEQUENCE [LARGE SCALE GENOMIC DNA]</scope>
    <source>
        <strain evidence="2 3">S14-15</strain>
    </source>
</reference>
<dbReference type="InterPro" id="IPR000551">
    <property type="entry name" value="MerR-type_HTH_dom"/>
</dbReference>
<evidence type="ECO:0000313" key="2">
    <source>
        <dbReference type="EMBL" id="MER3123735.1"/>
    </source>
</evidence>
<organism evidence="2 3">
    <name type="scientific">Bacillus altitudinis</name>
    <dbReference type="NCBI Taxonomy" id="293387"/>
    <lineage>
        <taxon>Bacteria</taxon>
        <taxon>Bacillati</taxon>
        <taxon>Bacillota</taxon>
        <taxon>Bacilli</taxon>
        <taxon>Bacillales</taxon>
        <taxon>Bacillaceae</taxon>
        <taxon>Bacillus</taxon>
    </lineage>
</organism>
<dbReference type="EMBL" id="JBEOME010000097">
    <property type="protein sequence ID" value="MER3123735.1"/>
    <property type="molecule type" value="Genomic_DNA"/>
</dbReference>
<comment type="caution">
    <text evidence="2">The sequence shown here is derived from an EMBL/GenBank/DDBJ whole genome shotgun (WGS) entry which is preliminary data.</text>
</comment>
<feature type="non-terminal residue" evidence="2">
    <location>
        <position position="30"/>
    </location>
</feature>
<keyword evidence="2" id="KW-0238">DNA-binding</keyword>
<feature type="domain" description="HTH merR-type" evidence="1">
    <location>
        <begin position="4"/>
        <end position="30"/>
    </location>
</feature>
<accession>A0ABV1SBJ2</accession>
<dbReference type="PROSITE" id="PS50937">
    <property type="entry name" value="HTH_MERR_2"/>
    <property type="match status" value="1"/>
</dbReference>
<dbReference type="InterPro" id="IPR009061">
    <property type="entry name" value="DNA-bd_dom_put_sf"/>
</dbReference>
<protein>
    <submittedName>
        <fullName evidence="2">MerR family DNA-binding transcriptional regulator</fullName>
    </submittedName>
</protein>
<name>A0ABV1SBJ2_BACAB</name>
<dbReference type="SUPFAM" id="SSF46955">
    <property type="entry name" value="Putative DNA-binding domain"/>
    <property type="match status" value="1"/>
</dbReference>